<evidence type="ECO:0000313" key="2">
    <source>
        <dbReference type="EMBL" id="SVB41630.1"/>
    </source>
</evidence>
<keyword evidence="1" id="KW-0472">Membrane</keyword>
<organism evidence="2">
    <name type="scientific">marine metagenome</name>
    <dbReference type="NCBI Taxonomy" id="408172"/>
    <lineage>
        <taxon>unclassified sequences</taxon>
        <taxon>metagenomes</taxon>
        <taxon>ecological metagenomes</taxon>
    </lineage>
</organism>
<feature type="transmembrane region" description="Helical" evidence="1">
    <location>
        <begin position="20"/>
        <end position="39"/>
    </location>
</feature>
<name>A0A382DT66_9ZZZZ</name>
<proteinExistence type="predicted"/>
<keyword evidence="1" id="KW-0812">Transmembrane</keyword>
<protein>
    <submittedName>
        <fullName evidence="2">Uncharacterized protein</fullName>
    </submittedName>
</protein>
<gene>
    <name evidence="2" type="ORF">METZ01_LOCUS194484</name>
</gene>
<reference evidence="2" key="1">
    <citation type="submission" date="2018-05" db="EMBL/GenBank/DDBJ databases">
        <authorList>
            <person name="Lanie J.A."/>
            <person name="Ng W.-L."/>
            <person name="Kazmierczak K.M."/>
            <person name="Andrzejewski T.M."/>
            <person name="Davidsen T.M."/>
            <person name="Wayne K.J."/>
            <person name="Tettelin H."/>
            <person name="Glass J.I."/>
            <person name="Rusch D."/>
            <person name="Podicherti R."/>
            <person name="Tsui H.-C.T."/>
            <person name="Winkler M.E."/>
        </authorList>
    </citation>
    <scope>NUCLEOTIDE SEQUENCE</scope>
</reference>
<feature type="non-terminal residue" evidence="2">
    <location>
        <position position="103"/>
    </location>
</feature>
<dbReference type="AlphaFoldDB" id="A0A382DT66"/>
<accession>A0A382DT66</accession>
<evidence type="ECO:0000256" key="1">
    <source>
        <dbReference type="SAM" id="Phobius"/>
    </source>
</evidence>
<sequence length="103" mass="11385">MHQHQISIDIKRMLSKNRIFYLIVGLLAALAVTYAYSLLESEQDVIATKEAIRAEAASLQPGAVPEKALSPLREVWEILDNEFVLRNELDPDILAAGAVDGLL</sequence>
<keyword evidence="1" id="KW-1133">Transmembrane helix</keyword>
<dbReference type="EMBL" id="UINC01040987">
    <property type="protein sequence ID" value="SVB41630.1"/>
    <property type="molecule type" value="Genomic_DNA"/>
</dbReference>